<dbReference type="Proteomes" id="UP001596461">
    <property type="component" value="Unassembled WGS sequence"/>
</dbReference>
<dbReference type="InterPro" id="IPR002491">
    <property type="entry name" value="ABC_transptr_periplasmic_BD"/>
</dbReference>
<dbReference type="Pfam" id="PF01497">
    <property type="entry name" value="Peripla_BP_2"/>
    <property type="match status" value="1"/>
</dbReference>
<dbReference type="RefSeq" id="WP_284031603.1">
    <property type="nucleotide sequence ID" value="NZ_CP126154.1"/>
</dbReference>
<keyword evidence="3" id="KW-0732">Signal</keyword>
<keyword evidence="2" id="KW-0813">Transport</keyword>
<gene>
    <name evidence="6" type="ORF">ACFQL9_01330</name>
</gene>
<feature type="compositionally biased region" description="Low complexity" evidence="4">
    <location>
        <begin position="48"/>
        <end position="64"/>
    </location>
</feature>
<proteinExistence type="predicted"/>
<protein>
    <submittedName>
        <fullName evidence="6">ABC transporter substrate-binding protein</fullName>
    </submittedName>
</protein>
<dbReference type="AlphaFoldDB" id="A0ABD5W817"/>
<dbReference type="Gene3D" id="3.40.50.1980">
    <property type="entry name" value="Nitrogenase molybdenum iron protein domain"/>
    <property type="match status" value="2"/>
</dbReference>
<accession>A0ABD5W817</accession>
<dbReference type="EMBL" id="JBHTAH010000001">
    <property type="protein sequence ID" value="MFC7068270.1"/>
    <property type="molecule type" value="Genomic_DNA"/>
</dbReference>
<evidence type="ECO:0000256" key="2">
    <source>
        <dbReference type="ARBA" id="ARBA00022448"/>
    </source>
</evidence>
<evidence type="ECO:0000256" key="4">
    <source>
        <dbReference type="SAM" id="MobiDB-lite"/>
    </source>
</evidence>
<evidence type="ECO:0000313" key="6">
    <source>
        <dbReference type="EMBL" id="MFC7068270.1"/>
    </source>
</evidence>
<dbReference type="SUPFAM" id="SSF53807">
    <property type="entry name" value="Helical backbone' metal receptor"/>
    <property type="match status" value="1"/>
</dbReference>
<comment type="subcellular location">
    <subcellularLocation>
        <location evidence="1">Cell envelope</location>
    </subcellularLocation>
</comment>
<dbReference type="PANTHER" id="PTHR30532:SF1">
    <property type="entry name" value="IRON(3+)-HYDROXAMATE-BINDING PROTEIN FHUD"/>
    <property type="match status" value="1"/>
</dbReference>
<dbReference type="InterPro" id="IPR051313">
    <property type="entry name" value="Bact_iron-sidero_bind"/>
</dbReference>
<feature type="domain" description="Fe/B12 periplasmic-binding" evidence="5">
    <location>
        <begin position="87"/>
        <end position="387"/>
    </location>
</feature>
<name>A0ABD5W817_9EURY</name>
<evidence type="ECO:0000256" key="1">
    <source>
        <dbReference type="ARBA" id="ARBA00004196"/>
    </source>
</evidence>
<dbReference type="InterPro" id="IPR006311">
    <property type="entry name" value="TAT_signal"/>
</dbReference>
<sequence>MTDDETRGTGPTRRAFTRYGGAVVAGGLLAGCTGESGGETADGDGDTADATPTPADTETATATPAGASYAASMAPVGEVTFSEPPSSISVYSLIYADTAVAYGYGDAVNSLGFDATTGGATLDAYYERLDGVSFDYADLTQLNSGSGGIRVEKELLYELDSDLHLIDPALIDSFDGWEPADVEEIAENVGPWFGNTYSRTHGQPPTAWRDDYDYYTLWQIAERVADLFGERDRYEALAAVHDDLLATVEADLPPASERPSVATVIFVDGTFYPSKTNAPGFANAHVRPLGAVDAFADTDAGFGTTYDYETLLEVDPDVILHQYGINSFYDVGAIRETIANDPVGEQLSAVQNDRVYASATPVQGPLMNLFQLEMTAKQLYPERFGAWPGYTQGEPYPEIPEEERLFDRDRVANAVAGAE</sequence>
<dbReference type="GeneID" id="81126517"/>
<evidence type="ECO:0000256" key="3">
    <source>
        <dbReference type="ARBA" id="ARBA00022729"/>
    </source>
</evidence>
<evidence type="ECO:0000259" key="5">
    <source>
        <dbReference type="PROSITE" id="PS50983"/>
    </source>
</evidence>
<comment type="caution">
    <text evidence="6">The sequence shown here is derived from an EMBL/GenBank/DDBJ whole genome shotgun (WGS) entry which is preliminary data.</text>
</comment>
<dbReference type="PANTHER" id="PTHR30532">
    <property type="entry name" value="IRON III DICITRATE-BINDING PERIPLASMIC PROTEIN"/>
    <property type="match status" value="1"/>
</dbReference>
<dbReference type="PROSITE" id="PS51318">
    <property type="entry name" value="TAT"/>
    <property type="match status" value="1"/>
</dbReference>
<dbReference type="PROSITE" id="PS51257">
    <property type="entry name" value="PROKAR_LIPOPROTEIN"/>
    <property type="match status" value="1"/>
</dbReference>
<organism evidence="6 7">
    <name type="scientific">Halobaculum lipolyticum</name>
    <dbReference type="NCBI Taxonomy" id="3032001"/>
    <lineage>
        <taxon>Archaea</taxon>
        <taxon>Methanobacteriati</taxon>
        <taxon>Methanobacteriota</taxon>
        <taxon>Stenosarchaea group</taxon>
        <taxon>Halobacteria</taxon>
        <taxon>Halobacteriales</taxon>
        <taxon>Haloferacaceae</taxon>
        <taxon>Halobaculum</taxon>
    </lineage>
</organism>
<dbReference type="PROSITE" id="PS50983">
    <property type="entry name" value="FE_B12_PBP"/>
    <property type="match status" value="1"/>
</dbReference>
<feature type="region of interest" description="Disordered" evidence="4">
    <location>
        <begin position="34"/>
        <end position="64"/>
    </location>
</feature>
<reference evidence="6 7" key="1">
    <citation type="journal article" date="2019" name="Int. J. Syst. Evol. Microbiol.">
        <title>The Global Catalogue of Microorganisms (GCM) 10K type strain sequencing project: providing services to taxonomists for standard genome sequencing and annotation.</title>
        <authorList>
            <consortium name="The Broad Institute Genomics Platform"/>
            <consortium name="The Broad Institute Genome Sequencing Center for Infectious Disease"/>
            <person name="Wu L."/>
            <person name="Ma J."/>
        </authorList>
    </citation>
    <scope>NUCLEOTIDE SEQUENCE [LARGE SCALE GENOMIC DNA]</scope>
    <source>
        <strain evidence="6 7">DT31</strain>
    </source>
</reference>
<evidence type="ECO:0000313" key="7">
    <source>
        <dbReference type="Proteomes" id="UP001596461"/>
    </source>
</evidence>
<keyword evidence="7" id="KW-1185">Reference proteome</keyword>